<proteinExistence type="predicted"/>
<dbReference type="RefSeq" id="WP_183620320.1">
    <property type="nucleotide sequence ID" value="NZ_CAJHAH010000003.1"/>
</dbReference>
<dbReference type="InterPro" id="IPR016181">
    <property type="entry name" value="Acyl_CoA_acyltransferase"/>
</dbReference>
<dbReference type="InterPro" id="IPR045057">
    <property type="entry name" value="Gcn5-rel_NAT"/>
</dbReference>
<evidence type="ECO:0000313" key="3">
    <source>
        <dbReference type="Proteomes" id="UP000588111"/>
    </source>
</evidence>
<dbReference type="PROSITE" id="PS51729">
    <property type="entry name" value="GNAT_YJDJ"/>
    <property type="match status" value="1"/>
</dbReference>
<protein>
    <recommendedName>
        <fullName evidence="1">N-acetyltransferase domain-containing protein</fullName>
    </recommendedName>
</protein>
<dbReference type="AlphaFoldDB" id="A0A839TCY0"/>
<dbReference type="PANTHER" id="PTHR31435:SF10">
    <property type="entry name" value="BSR4717 PROTEIN"/>
    <property type="match status" value="1"/>
</dbReference>
<dbReference type="InterPro" id="IPR031165">
    <property type="entry name" value="GNAT_YJDJ"/>
</dbReference>
<dbReference type="SUPFAM" id="SSF55729">
    <property type="entry name" value="Acyl-CoA N-acyltransferases (Nat)"/>
    <property type="match status" value="1"/>
</dbReference>
<keyword evidence="3" id="KW-1185">Reference proteome</keyword>
<dbReference type="Gene3D" id="3.40.630.30">
    <property type="match status" value="1"/>
</dbReference>
<accession>A0A839TCY0</accession>
<gene>
    <name evidence="2" type="ORF">FHS24_001535</name>
</gene>
<evidence type="ECO:0000313" key="2">
    <source>
        <dbReference type="EMBL" id="MBB3107018.1"/>
    </source>
</evidence>
<feature type="domain" description="N-acetyltransferase" evidence="1">
    <location>
        <begin position="20"/>
        <end position="110"/>
    </location>
</feature>
<comment type="caution">
    <text evidence="2">The sequence shown here is derived from an EMBL/GenBank/DDBJ whole genome shotgun (WGS) entry which is preliminary data.</text>
</comment>
<dbReference type="PANTHER" id="PTHR31435">
    <property type="entry name" value="PROTEIN NATD1"/>
    <property type="match status" value="1"/>
</dbReference>
<evidence type="ECO:0000259" key="1">
    <source>
        <dbReference type="PROSITE" id="PS51729"/>
    </source>
</evidence>
<dbReference type="EMBL" id="JACHXL010000003">
    <property type="protein sequence ID" value="MBB3107018.1"/>
    <property type="molecule type" value="Genomic_DNA"/>
</dbReference>
<reference evidence="2 3" key="1">
    <citation type="submission" date="2020-08" db="EMBL/GenBank/DDBJ databases">
        <title>Genomic Encyclopedia of Type Strains, Phase III (KMG-III): the genomes of soil and plant-associated and newly described type strains.</title>
        <authorList>
            <person name="Whitman W."/>
        </authorList>
    </citation>
    <scope>NUCLEOTIDE SEQUENCE [LARGE SCALE GENOMIC DNA]</scope>
    <source>
        <strain evidence="2 3">CECT 5885</strain>
    </source>
</reference>
<organism evidence="2 3">
    <name type="scientific">Psychrobacter luti</name>
    <dbReference type="NCBI Taxonomy" id="198481"/>
    <lineage>
        <taxon>Bacteria</taxon>
        <taxon>Pseudomonadati</taxon>
        <taxon>Pseudomonadota</taxon>
        <taxon>Gammaproteobacteria</taxon>
        <taxon>Moraxellales</taxon>
        <taxon>Moraxellaceae</taxon>
        <taxon>Psychrobacter</taxon>
    </lineage>
</organism>
<dbReference type="Proteomes" id="UP000588111">
    <property type="component" value="Unassembled WGS sequence"/>
</dbReference>
<name>A0A839TCY0_9GAMM</name>
<dbReference type="Pfam" id="PF14542">
    <property type="entry name" value="Acetyltransf_CG"/>
    <property type="match status" value="1"/>
</dbReference>
<sequence>MSDTAKSDKKNREALGYEIIDNTDKKRFEIHIDGKIALEDYEFFTTSAGEKGIEYKHTEVPEELGGRGIAGYLVKYILDDAAAKNLRVKPTCPYVKSYIDKHPEYQDNSVFHNATP</sequence>